<dbReference type="PANTHER" id="PTHR30435:SF12">
    <property type="entry name" value="FLAGELLAR BASAL BODY ROD PROTEIN FLGB"/>
    <property type="match status" value="1"/>
</dbReference>
<dbReference type="GO" id="GO:0009288">
    <property type="term" value="C:bacterial-type flagellum"/>
    <property type="evidence" value="ECO:0007669"/>
    <property type="project" value="TreeGrafter"/>
</dbReference>
<dbReference type="EMBL" id="WUEK01000001">
    <property type="protein sequence ID" value="MXG87947.1"/>
    <property type="molecule type" value="Genomic_DNA"/>
</dbReference>
<dbReference type="InterPro" id="IPR019776">
    <property type="entry name" value="Flagellar_basal_body_rod_CS"/>
</dbReference>
<keyword evidence="4" id="KW-0966">Cell projection</keyword>
<dbReference type="GO" id="GO:0071978">
    <property type="term" value="P:bacterial-type flagellum-dependent swarming motility"/>
    <property type="evidence" value="ECO:0007669"/>
    <property type="project" value="TreeGrafter"/>
</dbReference>
<dbReference type="AlphaFoldDB" id="A0A6L7EL04"/>
<keyword evidence="4" id="KW-0282">Flagellum</keyword>
<dbReference type="PROSITE" id="PS00588">
    <property type="entry name" value="FLAGELLA_BB_ROD"/>
    <property type="match status" value="1"/>
</dbReference>
<protein>
    <submittedName>
        <fullName evidence="4">Flagellar biosynthesis protein FlgB</fullName>
    </submittedName>
</protein>
<dbReference type="PANTHER" id="PTHR30435">
    <property type="entry name" value="FLAGELLAR PROTEIN"/>
    <property type="match status" value="1"/>
</dbReference>
<evidence type="ECO:0000313" key="5">
    <source>
        <dbReference type="Proteomes" id="UP000473325"/>
    </source>
</evidence>
<dbReference type="InterPro" id="IPR001444">
    <property type="entry name" value="Flag_bb_rod_N"/>
</dbReference>
<dbReference type="Proteomes" id="UP000473325">
    <property type="component" value="Unassembled WGS sequence"/>
</dbReference>
<gene>
    <name evidence="4" type="ORF">GRQ65_00095</name>
</gene>
<evidence type="ECO:0000256" key="2">
    <source>
        <dbReference type="SAM" id="MobiDB-lite"/>
    </source>
</evidence>
<proteinExistence type="inferred from homology"/>
<organism evidence="4 5">
    <name type="scientific">Nocardioides flavescens</name>
    <dbReference type="NCBI Taxonomy" id="2691959"/>
    <lineage>
        <taxon>Bacteria</taxon>
        <taxon>Bacillati</taxon>
        <taxon>Actinomycetota</taxon>
        <taxon>Actinomycetes</taxon>
        <taxon>Propionibacteriales</taxon>
        <taxon>Nocardioidaceae</taxon>
        <taxon>Nocardioides</taxon>
    </lineage>
</organism>
<keyword evidence="5" id="KW-1185">Reference proteome</keyword>
<dbReference type="Pfam" id="PF00460">
    <property type="entry name" value="Flg_bb_rod"/>
    <property type="match status" value="1"/>
</dbReference>
<feature type="domain" description="Flagellar basal body rod protein N-terminal" evidence="3">
    <location>
        <begin position="41"/>
        <end position="68"/>
    </location>
</feature>
<keyword evidence="4" id="KW-0969">Cilium</keyword>
<reference evidence="4 5" key="1">
    <citation type="submission" date="2019-12" db="EMBL/GenBank/DDBJ databases">
        <authorList>
            <person name="Kun Z."/>
        </authorList>
    </citation>
    <scope>NUCLEOTIDE SEQUENCE [LARGE SCALE GENOMIC DNA]</scope>
    <source>
        <strain evidence="4 5">YIM 123512</strain>
    </source>
</reference>
<feature type="region of interest" description="Disordered" evidence="2">
    <location>
        <begin position="1"/>
        <end position="28"/>
    </location>
</feature>
<evidence type="ECO:0000259" key="3">
    <source>
        <dbReference type="Pfam" id="PF00460"/>
    </source>
</evidence>
<accession>A0A6L7EL04</accession>
<evidence type="ECO:0000313" key="4">
    <source>
        <dbReference type="EMBL" id="MXG87947.1"/>
    </source>
</evidence>
<sequence length="146" mass="15199">MGTLSTDRSPPPPTDRRTAPDLGGPALSVPALTGGGSVLAVLSSALDGLSLRQQVIADNIANVDTPDFRATGVEFESSLREAIADGDDPQIAAQLVPTVTPVGANGNNVDLRKETMAATQTQFQYQLMTRAVTDQYSLVKTVAGSM</sequence>
<comment type="similarity">
    <text evidence="1">Belongs to the flagella basal body rod proteins family.</text>
</comment>
<evidence type="ECO:0000256" key="1">
    <source>
        <dbReference type="ARBA" id="ARBA00009677"/>
    </source>
</evidence>
<comment type="caution">
    <text evidence="4">The sequence shown here is derived from an EMBL/GenBank/DDBJ whole genome shotgun (WGS) entry which is preliminary data.</text>
</comment>
<name>A0A6L7EL04_9ACTN</name>